<dbReference type="Proteomes" id="UP000014216">
    <property type="component" value="Unassembled WGS sequence"/>
</dbReference>
<accession>S0FR51</accession>
<gene>
    <name evidence="1" type="ORF">Dpo_25c00040</name>
</gene>
<keyword evidence="2" id="KW-1185">Reference proteome</keyword>
<evidence type="ECO:0000313" key="2">
    <source>
        <dbReference type="Proteomes" id="UP000014216"/>
    </source>
</evidence>
<proteinExistence type="predicted"/>
<dbReference type="EMBL" id="APJX01000024">
    <property type="protein sequence ID" value="EMS77165.1"/>
    <property type="molecule type" value="Genomic_DNA"/>
</dbReference>
<sequence>MPKLREIDIDYDQIRELVCQLAFSKKMSLIREIVKDKRYQEDFYAFTESLAKKYNIPEMNEQELDVFLHG</sequence>
<evidence type="ECO:0000313" key="1">
    <source>
        <dbReference type="EMBL" id="EMS77165.1"/>
    </source>
</evidence>
<comment type="caution">
    <text evidence="1">The sequence shown here is derived from an EMBL/GenBank/DDBJ whole genome shotgun (WGS) entry which is preliminary data.</text>
</comment>
<dbReference type="RefSeq" id="WP_006968843.1">
    <property type="nucleotide sequence ID" value="NZ_APJX01000024.1"/>
</dbReference>
<dbReference type="AlphaFoldDB" id="S0FR51"/>
<name>S0FR51_9BACT</name>
<organism evidence="1 2">
    <name type="scientific">Desulfotignum phosphitoxidans DSM 13687</name>
    <dbReference type="NCBI Taxonomy" id="1286635"/>
    <lineage>
        <taxon>Bacteria</taxon>
        <taxon>Pseudomonadati</taxon>
        <taxon>Thermodesulfobacteriota</taxon>
        <taxon>Desulfobacteria</taxon>
        <taxon>Desulfobacterales</taxon>
        <taxon>Desulfobacteraceae</taxon>
        <taxon>Desulfotignum</taxon>
    </lineage>
</organism>
<reference evidence="1 2" key="1">
    <citation type="journal article" date="2013" name="Genome Announc.">
        <title>Draft Genome Sequence of Desulfotignum phosphitoxidans DSM 13687 Strain FiPS-3.</title>
        <authorList>
            <person name="Poehlein A."/>
            <person name="Daniel R."/>
            <person name="Simeonova D.D."/>
        </authorList>
    </citation>
    <scope>NUCLEOTIDE SEQUENCE [LARGE SCALE GENOMIC DNA]</scope>
    <source>
        <strain evidence="1 2">DSM 13687</strain>
    </source>
</reference>
<protein>
    <submittedName>
        <fullName evidence="1">Uncharacterized protein</fullName>
    </submittedName>
</protein>